<keyword evidence="2" id="KW-1185">Reference proteome</keyword>
<dbReference type="InParanoid" id="A0A401H2G9"/>
<dbReference type="Proteomes" id="UP000287166">
    <property type="component" value="Unassembled WGS sequence"/>
</dbReference>
<dbReference type="OrthoDB" id="10648630at2759"/>
<evidence type="ECO:0000313" key="2">
    <source>
        <dbReference type="Proteomes" id="UP000287166"/>
    </source>
</evidence>
<dbReference type="RefSeq" id="XP_027619540.1">
    <property type="nucleotide sequence ID" value="XM_027763739.1"/>
</dbReference>
<dbReference type="GeneID" id="38785544"/>
<evidence type="ECO:0000313" key="1">
    <source>
        <dbReference type="EMBL" id="GBE88627.1"/>
    </source>
</evidence>
<reference evidence="1 2" key="1">
    <citation type="journal article" date="2018" name="Sci. Rep.">
        <title>Genome sequence of the cauliflower mushroom Sparassis crispa (Hanabiratake) and its association with beneficial usage.</title>
        <authorList>
            <person name="Kiyama R."/>
            <person name="Furutani Y."/>
            <person name="Kawaguchi K."/>
            <person name="Nakanishi T."/>
        </authorList>
    </citation>
    <scope>NUCLEOTIDE SEQUENCE [LARGE SCALE GENOMIC DNA]</scope>
</reference>
<name>A0A401H2G9_9APHY</name>
<sequence length="184" mass="21164">MGDENGCHFYWNPEYVERADVVLDHSFRACYFTWGFNDEENEYYKSFIEAPTPGHVLRVQICRLCIQYIERKLRELDLESLEKILSDINEFGGDRGIDRPGLFILAKAALAEAMYCVKAFSITGIFAQGGILNKHTTVQPGMCHLTDSLDASMEMFDWVHESRIPTSRVKNDAGDVRDRRSRSR</sequence>
<dbReference type="AlphaFoldDB" id="A0A401H2G9"/>
<protein>
    <submittedName>
        <fullName evidence="1">Uncharacterized protein</fullName>
    </submittedName>
</protein>
<accession>A0A401H2G9</accession>
<gene>
    <name evidence="1" type="ORF">SCP_1400320</name>
</gene>
<dbReference type="EMBL" id="BFAD01000014">
    <property type="protein sequence ID" value="GBE88627.1"/>
    <property type="molecule type" value="Genomic_DNA"/>
</dbReference>
<proteinExistence type="predicted"/>
<comment type="caution">
    <text evidence="1">The sequence shown here is derived from an EMBL/GenBank/DDBJ whole genome shotgun (WGS) entry which is preliminary data.</text>
</comment>
<organism evidence="1 2">
    <name type="scientific">Sparassis crispa</name>
    <dbReference type="NCBI Taxonomy" id="139825"/>
    <lineage>
        <taxon>Eukaryota</taxon>
        <taxon>Fungi</taxon>
        <taxon>Dikarya</taxon>
        <taxon>Basidiomycota</taxon>
        <taxon>Agaricomycotina</taxon>
        <taxon>Agaricomycetes</taxon>
        <taxon>Polyporales</taxon>
        <taxon>Sparassidaceae</taxon>
        <taxon>Sparassis</taxon>
    </lineage>
</organism>